<evidence type="ECO:0000313" key="3">
    <source>
        <dbReference type="Proteomes" id="UP000266327"/>
    </source>
</evidence>
<dbReference type="EMBL" id="QYUQ01000002">
    <property type="protein sequence ID" value="RJG04239.1"/>
    <property type="molecule type" value="Genomic_DNA"/>
</dbReference>
<dbReference type="OrthoDB" id="9815351at2"/>
<dbReference type="SUPFAM" id="SSF53756">
    <property type="entry name" value="UDP-Glycosyltransferase/glycogen phosphorylase"/>
    <property type="match status" value="1"/>
</dbReference>
<evidence type="ECO:0000313" key="2">
    <source>
        <dbReference type="EMBL" id="RJG04239.1"/>
    </source>
</evidence>
<keyword evidence="2" id="KW-0808">Transferase</keyword>
<accession>A0A3A3GBQ2</accession>
<dbReference type="PANTHER" id="PTHR12526">
    <property type="entry name" value="GLYCOSYLTRANSFERASE"/>
    <property type="match status" value="1"/>
</dbReference>
<reference evidence="3" key="1">
    <citation type="submission" date="2018-09" db="EMBL/GenBank/DDBJ databases">
        <authorList>
            <person name="Zhu H."/>
        </authorList>
    </citation>
    <scope>NUCLEOTIDE SEQUENCE [LARGE SCALE GENOMIC DNA]</scope>
    <source>
        <strain evidence="3">K1S02-23</strain>
    </source>
</reference>
<sequence length="415" mass="45891">MHLLFISHESWPTFRPDVAVLFGKYLPRLGVTSDLVTEHDADGAGDQCAWGGGQALLCRLPLSRSGQYFAKTWHNLRMLGGFSRARYDAIQVRDMPLTALAGLIVARIKGVPFFYWMSFPQSEGQIFRARARGPRGGLRYWFPLLQGTLGKWLLYRIVLPRADHIFVQSRQMADDVAGQGIARARMTPVPMGVDLEMAQPHQVMPSDDPRLAGKRVLVYLGALDQVRKIDILFDMLAIVRAQVPDILLVLAGDTPDDGHRAWLRQEAHRLGVTSALLWTGWLPTAQAWRYVRAAEIGLSVIPRGFLLDCGSPTKAIEYMALGVPVVGNDNPDQALVIREGGAGICVKLGPQALADAVLALLQNAGLRRHMALAGPRYVRQARGYDKLAEEVAHAYRQVFKHASTVLPCAADHRQT</sequence>
<keyword evidence="3" id="KW-1185">Reference proteome</keyword>
<feature type="domain" description="Glycosyltransferase subfamily 4-like N-terminal" evidence="1">
    <location>
        <begin position="24"/>
        <end position="192"/>
    </location>
</feature>
<dbReference type="Gene3D" id="3.40.50.2000">
    <property type="entry name" value="Glycogen Phosphorylase B"/>
    <property type="match status" value="2"/>
</dbReference>
<dbReference type="Pfam" id="PF13692">
    <property type="entry name" value="Glyco_trans_1_4"/>
    <property type="match status" value="1"/>
</dbReference>
<organism evidence="2 3">
    <name type="scientific">Noviherbaspirillum sedimenti</name>
    <dbReference type="NCBI Taxonomy" id="2320865"/>
    <lineage>
        <taxon>Bacteria</taxon>
        <taxon>Pseudomonadati</taxon>
        <taxon>Pseudomonadota</taxon>
        <taxon>Betaproteobacteria</taxon>
        <taxon>Burkholderiales</taxon>
        <taxon>Oxalobacteraceae</taxon>
        <taxon>Noviherbaspirillum</taxon>
    </lineage>
</organism>
<name>A0A3A3GBQ2_9BURK</name>
<comment type="caution">
    <text evidence="2">The sequence shown here is derived from an EMBL/GenBank/DDBJ whole genome shotgun (WGS) entry which is preliminary data.</text>
</comment>
<dbReference type="AlphaFoldDB" id="A0A3A3GBQ2"/>
<dbReference type="Pfam" id="PF13579">
    <property type="entry name" value="Glyco_trans_4_4"/>
    <property type="match status" value="1"/>
</dbReference>
<protein>
    <submittedName>
        <fullName evidence="2">Glycosyltransferase</fullName>
    </submittedName>
</protein>
<evidence type="ECO:0000259" key="1">
    <source>
        <dbReference type="Pfam" id="PF13579"/>
    </source>
</evidence>
<dbReference type="GO" id="GO:0016757">
    <property type="term" value="F:glycosyltransferase activity"/>
    <property type="evidence" value="ECO:0007669"/>
    <property type="project" value="UniProtKB-ARBA"/>
</dbReference>
<proteinExistence type="predicted"/>
<dbReference type="InterPro" id="IPR028098">
    <property type="entry name" value="Glyco_trans_4-like_N"/>
</dbReference>
<gene>
    <name evidence="2" type="ORF">D3878_05340</name>
</gene>
<dbReference type="Proteomes" id="UP000266327">
    <property type="component" value="Unassembled WGS sequence"/>
</dbReference>